<evidence type="ECO:0000313" key="4">
    <source>
        <dbReference type="Proteomes" id="UP001204376"/>
    </source>
</evidence>
<dbReference type="Pfam" id="PF05163">
    <property type="entry name" value="DinB"/>
    <property type="match status" value="1"/>
</dbReference>
<dbReference type="InterPro" id="IPR007837">
    <property type="entry name" value="DinB"/>
</dbReference>
<dbReference type="InterPro" id="IPR034660">
    <property type="entry name" value="DinB/YfiT-like"/>
</dbReference>
<dbReference type="Gene3D" id="1.20.120.450">
    <property type="entry name" value="dinb family like domain"/>
    <property type="match status" value="1"/>
</dbReference>
<gene>
    <name evidence="3" type="ORF">NPE20_20000</name>
</gene>
<sequence>MSQIEFFLKQLNEESVTTRKMLSRVPNEKYDWTPHVKSMDVRRLATHIAELPTWITMALTTDELDFENNSYESTFLDTTEQLLELFERSLVDGRSQLTAENESKLNEKWTLRSGDTIHSVSTKGEIIRMALSQIIHHRAQLGVYLRLLNVPIPGSYGPSADEPTFQSAEVEA</sequence>
<name>A0ABT1T6S7_9SPHI</name>
<dbReference type="Proteomes" id="UP001204376">
    <property type="component" value="Unassembled WGS sequence"/>
</dbReference>
<comment type="similarity">
    <text evidence="1">Belongs to the DinB family.</text>
</comment>
<evidence type="ECO:0000256" key="1">
    <source>
        <dbReference type="ARBA" id="ARBA00008635"/>
    </source>
</evidence>
<keyword evidence="4" id="KW-1185">Reference proteome</keyword>
<dbReference type="RefSeq" id="WP_256540461.1">
    <property type="nucleotide sequence ID" value="NZ_JANHOH010000006.1"/>
</dbReference>
<dbReference type="SUPFAM" id="SSF109854">
    <property type="entry name" value="DinB/YfiT-like putative metalloenzymes"/>
    <property type="match status" value="1"/>
</dbReference>
<keyword evidence="2" id="KW-0479">Metal-binding</keyword>
<dbReference type="EMBL" id="JANHOH010000006">
    <property type="protein sequence ID" value="MCQ6960274.1"/>
    <property type="molecule type" value="Genomic_DNA"/>
</dbReference>
<proteinExistence type="inferred from homology"/>
<protein>
    <submittedName>
        <fullName evidence="3">DinB family protein</fullName>
    </submittedName>
</protein>
<accession>A0ABT1T6S7</accession>
<reference evidence="3 4" key="1">
    <citation type="submission" date="2022-07" db="EMBL/GenBank/DDBJ databases">
        <title>Mucilaginibacter sp. JC4.</title>
        <authorList>
            <person name="Le V."/>
            <person name="Ko S.-R."/>
            <person name="Ahn C.-Y."/>
            <person name="Oh H.-M."/>
        </authorList>
    </citation>
    <scope>NUCLEOTIDE SEQUENCE [LARGE SCALE GENOMIC DNA]</scope>
    <source>
        <strain evidence="3 4">JC4</strain>
    </source>
</reference>
<comment type="caution">
    <text evidence="3">The sequence shown here is derived from an EMBL/GenBank/DDBJ whole genome shotgun (WGS) entry which is preliminary data.</text>
</comment>
<evidence type="ECO:0000313" key="3">
    <source>
        <dbReference type="EMBL" id="MCQ6960274.1"/>
    </source>
</evidence>
<organism evidence="3 4">
    <name type="scientific">Mucilaginibacter aquariorum</name>
    <dbReference type="NCBI Taxonomy" id="2967225"/>
    <lineage>
        <taxon>Bacteria</taxon>
        <taxon>Pseudomonadati</taxon>
        <taxon>Bacteroidota</taxon>
        <taxon>Sphingobacteriia</taxon>
        <taxon>Sphingobacteriales</taxon>
        <taxon>Sphingobacteriaceae</taxon>
        <taxon>Mucilaginibacter</taxon>
    </lineage>
</organism>
<evidence type="ECO:0000256" key="2">
    <source>
        <dbReference type="ARBA" id="ARBA00022723"/>
    </source>
</evidence>